<feature type="transmembrane region" description="Helical" evidence="1">
    <location>
        <begin position="47"/>
        <end position="64"/>
    </location>
</feature>
<keyword evidence="1" id="KW-0472">Membrane</keyword>
<organism evidence="2 4">
    <name type="scientific">Iodobacter fluviatilis</name>
    <dbReference type="NCBI Taxonomy" id="537"/>
    <lineage>
        <taxon>Bacteria</taxon>
        <taxon>Pseudomonadati</taxon>
        <taxon>Pseudomonadota</taxon>
        <taxon>Betaproteobacteria</taxon>
        <taxon>Neisseriales</taxon>
        <taxon>Chitinibacteraceae</taxon>
        <taxon>Iodobacter</taxon>
    </lineage>
</organism>
<reference evidence="3 5" key="2">
    <citation type="submission" date="2019-03" db="EMBL/GenBank/DDBJ databases">
        <title>Genomic Encyclopedia of Type Strains, Phase IV (KMG-IV): sequencing the most valuable type-strain genomes for metagenomic binning, comparative biology and taxonomic classification.</title>
        <authorList>
            <person name="Goeker M."/>
        </authorList>
    </citation>
    <scope>NUCLEOTIDE SEQUENCE [LARGE SCALE GENOMIC DNA]</scope>
    <source>
        <strain evidence="3 5">DSM 3764</strain>
    </source>
</reference>
<dbReference type="RefSeq" id="WP_115227595.1">
    <property type="nucleotide sequence ID" value="NZ_CAWOLO010000003.1"/>
</dbReference>
<evidence type="ECO:0000313" key="5">
    <source>
        <dbReference type="Proteomes" id="UP000295794"/>
    </source>
</evidence>
<dbReference type="AlphaFoldDB" id="A0A377Q802"/>
<evidence type="ECO:0000313" key="2">
    <source>
        <dbReference type="EMBL" id="STQ91384.1"/>
    </source>
</evidence>
<protein>
    <submittedName>
        <fullName evidence="2">Uncharacterized protein</fullName>
    </submittedName>
</protein>
<sequence length="82" mass="8911">MPLSDLITNPQTKRLSHSKLWANVACAASTAVFIKQGWAGTLSSEGWLVYLGVVGGYAVARHWLATRKGGFDAADLQKHKEQ</sequence>
<keyword evidence="1" id="KW-0812">Transmembrane</keyword>
<accession>A0A377Q802</accession>
<evidence type="ECO:0000313" key="4">
    <source>
        <dbReference type="Proteomes" id="UP000255108"/>
    </source>
</evidence>
<gene>
    <name evidence="3" type="ORF">EV682_103129</name>
    <name evidence="2" type="ORF">NCTC11159_02456</name>
</gene>
<proteinExistence type="predicted"/>
<feature type="transmembrane region" description="Helical" evidence="1">
    <location>
        <begin position="20"/>
        <end position="41"/>
    </location>
</feature>
<keyword evidence="1" id="KW-1133">Transmembrane helix</keyword>
<dbReference type="OrthoDB" id="8602200at2"/>
<evidence type="ECO:0000256" key="1">
    <source>
        <dbReference type="SAM" id="Phobius"/>
    </source>
</evidence>
<dbReference type="Proteomes" id="UP000295794">
    <property type="component" value="Unassembled WGS sequence"/>
</dbReference>
<dbReference type="Proteomes" id="UP000255108">
    <property type="component" value="Unassembled WGS sequence"/>
</dbReference>
<dbReference type="EMBL" id="UGHR01000001">
    <property type="protein sequence ID" value="STQ91384.1"/>
    <property type="molecule type" value="Genomic_DNA"/>
</dbReference>
<keyword evidence="5" id="KW-1185">Reference proteome</keyword>
<dbReference type="EMBL" id="SMBT01000003">
    <property type="protein sequence ID" value="TCU88545.1"/>
    <property type="molecule type" value="Genomic_DNA"/>
</dbReference>
<evidence type="ECO:0000313" key="3">
    <source>
        <dbReference type="EMBL" id="TCU88545.1"/>
    </source>
</evidence>
<name>A0A377Q802_9NEIS</name>
<reference evidence="2 4" key="1">
    <citation type="submission" date="2018-06" db="EMBL/GenBank/DDBJ databases">
        <authorList>
            <consortium name="Pathogen Informatics"/>
            <person name="Doyle S."/>
        </authorList>
    </citation>
    <scope>NUCLEOTIDE SEQUENCE [LARGE SCALE GENOMIC DNA]</scope>
    <source>
        <strain evidence="2 4">NCTC11159</strain>
    </source>
</reference>